<dbReference type="InterPro" id="IPR035451">
    <property type="entry name" value="Ada-like_dom_sf"/>
</dbReference>
<dbReference type="Gene3D" id="1.10.10.60">
    <property type="entry name" value="Homeodomain-like"/>
    <property type="match status" value="2"/>
</dbReference>
<keyword evidence="4" id="KW-0479">Metal-binding</keyword>
<evidence type="ECO:0000256" key="3">
    <source>
        <dbReference type="ARBA" id="ARBA00022679"/>
    </source>
</evidence>
<keyword evidence="10" id="KW-0804">Transcription</keyword>
<dbReference type="GO" id="GO:0032259">
    <property type="term" value="P:methylation"/>
    <property type="evidence" value="ECO:0007669"/>
    <property type="project" value="UniProtKB-KW"/>
</dbReference>
<dbReference type="GO" id="GO:0008270">
    <property type="term" value="F:zinc ion binding"/>
    <property type="evidence" value="ECO:0007669"/>
    <property type="project" value="InterPro"/>
</dbReference>
<evidence type="ECO:0000256" key="5">
    <source>
        <dbReference type="ARBA" id="ARBA00022763"/>
    </source>
</evidence>
<name>A0A848BVX2_9FIRM</name>
<sequence>MNAEEKWQAVCRCDVNYDGIFWYGVKSTGIFCNPSCKSRRPKKDNIVYFDSPREAIDAGYRVCKRCRPDLQSYDPNRLLIRHIKEILNHNACNPQKLQEVLRQIPMTSHHFNQLFKDHYGQTPHAYILNKRLEKAASMLKTSSQSVLDIAMAAGFGSISSFYASFRRVYGVSPARYRELNL</sequence>
<gene>
    <name evidence="13" type="ORF">HF872_12375</name>
</gene>
<organism evidence="13 14">
    <name type="scientific">Megasphaera hexanoica</name>
    <dbReference type="NCBI Taxonomy" id="1675036"/>
    <lineage>
        <taxon>Bacteria</taxon>
        <taxon>Bacillati</taxon>
        <taxon>Bacillota</taxon>
        <taxon>Negativicutes</taxon>
        <taxon>Veillonellales</taxon>
        <taxon>Veillonellaceae</taxon>
        <taxon>Megasphaera</taxon>
    </lineage>
</organism>
<proteinExistence type="predicted"/>
<accession>A0A848BVX2</accession>
<dbReference type="InterPro" id="IPR018060">
    <property type="entry name" value="HTH_AraC"/>
</dbReference>
<dbReference type="Pfam" id="PF02805">
    <property type="entry name" value="Ada_Zn_binding"/>
    <property type="match status" value="1"/>
</dbReference>
<dbReference type="InterPro" id="IPR020449">
    <property type="entry name" value="Tscrpt_reg_AraC-type_HTH"/>
</dbReference>
<dbReference type="InterPro" id="IPR016220">
    <property type="entry name" value="Me-P-triester_DNA_alkyl-Trfase"/>
</dbReference>
<evidence type="ECO:0000256" key="10">
    <source>
        <dbReference type="ARBA" id="ARBA00023163"/>
    </source>
</evidence>
<evidence type="ECO:0000256" key="11">
    <source>
        <dbReference type="ARBA" id="ARBA00023204"/>
    </source>
</evidence>
<evidence type="ECO:0000256" key="4">
    <source>
        <dbReference type="ARBA" id="ARBA00022723"/>
    </source>
</evidence>
<dbReference type="GO" id="GO:0043565">
    <property type="term" value="F:sequence-specific DNA binding"/>
    <property type="evidence" value="ECO:0007669"/>
    <property type="project" value="InterPro"/>
</dbReference>
<evidence type="ECO:0000256" key="7">
    <source>
        <dbReference type="ARBA" id="ARBA00023015"/>
    </source>
</evidence>
<keyword evidence="11" id="KW-0234">DNA repair</keyword>
<protein>
    <submittedName>
        <fullName evidence="13">Methylphosphotriester-DNA--protein-cysteine methyltransferase family protein</fullName>
    </submittedName>
</protein>
<dbReference type="InterPro" id="IPR018062">
    <property type="entry name" value="HTH_AraC-typ_CS"/>
</dbReference>
<dbReference type="PANTHER" id="PTHR43280:SF2">
    <property type="entry name" value="HTH-TYPE TRANSCRIPTIONAL REGULATOR EXSA"/>
    <property type="match status" value="1"/>
</dbReference>
<dbReference type="GO" id="GO:0003700">
    <property type="term" value="F:DNA-binding transcription factor activity"/>
    <property type="evidence" value="ECO:0007669"/>
    <property type="project" value="InterPro"/>
</dbReference>
<dbReference type="PROSITE" id="PS00041">
    <property type="entry name" value="HTH_ARAC_FAMILY_1"/>
    <property type="match status" value="1"/>
</dbReference>
<dbReference type="PANTHER" id="PTHR43280">
    <property type="entry name" value="ARAC-FAMILY TRANSCRIPTIONAL REGULATOR"/>
    <property type="match status" value="1"/>
</dbReference>
<dbReference type="SUPFAM" id="SSF46689">
    <property type="entry name" value="Homeodomain-like"/>
    <property type="match status" value="2"/>
</dbReference>
<dbReference type="PROSITE" id="PS01124">
    <property type="entry name" value="HTH_ARAC_FAMILY_2"/>
    <property type="match status" value="1"/>
</dbReference>
<evidence type="ECO:0000256" key="2">
    <source>
        <dbReference type="ARBA" id="ARBA00022603"/>
    </source>
</evidence>
<dbReference type="RefSeq" id="WP_170088105.1">
    <property type="nucleotide sequence ID" value="NZ_JABAFG010000033.1"/>
</dbReference>
<comment type="cofactor">
    <cofactor evidence="1">
        <name>Zn(2+)</name>
        <dbReference type="ChEBI" id="CHEBI:29105"/>
    </cofactor>
</comment>
<evidence type="ECO:0000313" key="13">
    <source>
        <dbReference type="EMBL" id="NME29400.1"/>
    </source>
</evidence>
<dbReference type="SUPFAM" id="SSF57884">
    <property type="entry name" value="Ada DNA repair protein, N-terminal domain (N-Ada 10)"/>
    <property type="match status" value="1"/>
</dbReference>
<reference evidence="13 14" key="1">
    <citation type="submission" date="2020-04" db="EMBL/GenBank/DDBJ databases">
        <authorList>
            <person name="Hitch T.C.A."/>
            <person name="Wylensek D."/>
            <person name="Clavel T."/>
        </authorList>
    </citation>
    <scope>NUCLEOTIDE SEQUENCE [LARGE SCALE GENOMIC DNA]</scope>
    <source>
        <strain evidence="13 14">Oil-RF-744-FAT-WT-6-1</strain>
    </source>
</reference>
<dbReference type="GO" id="GO:0008168">
    <property type="term" value="F:methyltransferase activity"/>
    <property type="evidence" value="ECO:0007669"/>
    <property type="project" value="UniProtKB-KW"/>
</dbReference>
<keyword evidence="7" id="KW-0805">Transcription regulation</keyword>
<evidence type="ECO:0000256" key="1">
    <source>
        <dbReference type="ARBA" id="ARBA00001947"/>
    </source>
</evidence>
<feature type="domain" description="HTH araC/xylS-type" evidence="12">
    <location>
        <begin position="81"/>
        <end position="179"/>
    </location>
</feature>
<dbReference type="InterPro" id="IPR004026">
    <property type="entry name" value="Ada_DNA_repair_Zn-bd"/>
</dbReference>
<dbReference type="PIRSF" id="PIRSF000408">
    <property type="entry name" value="Alkyltransferas_AdaA"/>
    <property type="match status" value="1"/>
</dbReference>
<dbReference type="Proteomes" id="UP000591071">
    <property type="component" value="Unassembled WGS sequence"/>
</dbReference>
<dbReference type="InterPro" id="IPR009057">
    <property type="entry name" value="Homeodomain-like_sf"/>
</dbReference>
<evidence type="ECO:0000256" key="8">
    <source>
        <dbReference type="ARBA" id="ARBA00023125"/>
    </source>
</evidence>
<keyword evidence="8" id="KW-0238">DNA-binding</keyword>
<dbReference type="Pfam" id="PF12833">
    <property type="entry name" value="HTH_18"/>
    <property type="match status" value="1"/>
</dbReference>
<keyword evidence="5" id="KW-0227">DNA damage</keyword>
<dbReference type="Gene3D" id="3.40.10.10">
    <property type="entry name" value="DNA Methylphosphotriester Repair Domain"/>
    <property type="match status" value="1"/>
</dbReference>
<comment type="caution">
    <text evidence="13">The sequence shown here is derived from an EMBL/GenBank/DDBJ whole genome shotgun (WGS) entry which is preliminary data.</text>
</comment>
<dbReference type="AlphaFoldDB" id="A0A848BVX2"/>
<dbReference type="SMART" id="SM00342">
    <property type="entry name" value="HTH_ARAC"/>
    <property type="match status" value="1"/>
</dbReference>
<keyword evidence="6" id="KW-0862">Zinc</keyword>
<keyword evidence="3 13" id="KW-0808">Transferase</keyword>
<dbReference type="EMBL" id="JABAFG010000033">
    <property type="protein sequence ID" value="NME29400.1"/>
    <property type="molecule type" value="Genomic_DNA"/>
</dbReference>
<evidence type="ECO:0000259" key="12">
    <source>
        <dbReference type="PROSITE" id="PS01124"/>
    </source>
</evidence>
<evidence type="ECO:0000313" key="14">
    <source>
        <dbReference type="Proteomes" id="UP000591071"/>
    </source>
</evidence>
<evidence type="ECO:0000256" key="9">
    <source>
        <dbReference type="ARBA" id="ARBA00023159"/>
    </source>
</evidence>
<dbReference type="PRINTS" id="PR00032">
    <property type="entry name" value="HTHARAC"/>
</dbReference>
<keyword evidence="2 13" id="KW-0489">Methyltransferase</keyword>
<evidence type="ECO:0000256" key="6">
    <source>
        <dbReference type="ARBA" id="ARBA00022833"/>
    </source>
</evidence>
<dbReference type="GO" id="GO:0006281">
    <property type="term" value="P:DNA repair"/>
    <property type="evidence" value="ECO:0007669"/>
    <property type="project" value="UniProtKB-KW"/>
</dbReference>
<keyword evidence="9" id="KW-0010">Activator</keyword>